<accession>A0ABN9TCZ8</accession>
<evidence type="ECO:0000256" key="1">
    <source>
        <dbReference type="SAM" id="MobiDB-lite"/>
    </source>
</evidence>
<feature type="region of interest" description="Disordered" evidence="1">
    <location>
        <begin position="138"/>
        <end position="267"/>
    </location>
</feature>
<dbReference type="EMBL" id="CAUYUJ010014582">
    <property type="protein sequence ID" value="CAK0843470.1"/>
    <property type="molecule type" value="Genomic_DNA"/>
</dbReference>
<keyword evidence="3" id="KW-1185">Reference proteome</keyword>
<reference evidence="2" key="1">
    <citation type="submission" date="2023-10" db="EMBL/GenBank/DDBJ databases">
        <authorList>
            <person name="Chen Y."/>
            <person name="Shah S."/>
            <person name="Dougan E. K."/>
            <person name="Thang M."/>
            <person name="Chan C."/>
        </authorList>
    </citation>
    <scope>NUCLEOTIDE SEQUENCE [LARGE SCALE GENOMIC DNA]</scope>
</reference>
<feature type="compositionally biased region" description="Basic residues" evidence="1">
    <location>
        <begin position="248"/>
        <end position="267"/>
    </location>
</feature>
<proteinExistence type="predicted"/>
<feature type="region of interest" description="Disordered" evidence="1">
    <location>
        <begin position="1"/>
        <end position="42"/>
    </location>
</feature>
<evidence type="ECO:0000313" key="2">
    <source>
        <dbReference type="EMBL" id="CAK0843470.1"/>
    </source>
</evidence>
<dbReference type="Proteomes" id="UP001189429">
    <property type="component" value="Unassembled WGS sequence"/>
</dbReference>
<protein>
    <submittedName>
        <fullName evidence="2">Uncharacterized protein</fullName>
    </submittedName>
</protein>
<gene>
    <name evidence="2" type="ORF">PCOR1329_LOCUS37813</name>
</gene>
<feature type="compositionally biased region" description="Basic residues" evidence="1">
    <location>
        <begin position="222"/>
        <end position="234"/>
    </location>
</feature>
<organism evidence="2 3">
    <name type="scientific">Prorocentrum cordatum</name>
    <dbReference type="NCBI Taxonomy" id="2364126"/>
    <lineage>
        <taxon>Eukaryota</taxon>
        <taxon>Sar</taxon>
        <taxon>Alveolata</taxon>
        <taxon>Dinophyceae</taxon>
        <taxon>Prorocentrales</taxon>
        <taxon>Prorocentraceae</taxon>
        <taxon>Prorocentrum</taxon>
    </lineage>
</organism>
<sequence>MPSQLVLSVRERATPGLSRGWRTPDPSPTRSSKGLPHCGASSWEEVSDPFELSAGDARDSSPDRFELAAGACSDAAPNKQGGRASGLQLALHIDDHELMEATTPRGHDQKAWGAPGQGVFSHFYGDCSTSAAGALPPVARAGATPDAAWGRPEKPPQWMPGQQRSPPPVAWAGATPDAAWGRIRTPSPGARPLAPHAPPAWSQGMAEKLPQRMGAADPSGGPRRRRRRRRRRQRPGPPRRGASGPARRGPRPSRPWRRRRAARGRTA</sequence>
<evidence type="ECO:0000313" key="3">
    <source>
        <dbReference type="Proteomes" id="UP001189429"/>
    </source>
</evidence>
<name>A0ABN9TCZ8_9DINO</name>
<comment type="caution">
    <text evidence="2">The sequence shown here is derived from an EMBL/GenBank/DDBJ whole genome shotgun (WGS) entry which is preliminary data.</text>
</comment>